<dbReference type="InterPro" id="IPR041453">
    <property type="entry name" value="Suv3_N"/>
</dbReference>
<dbReference type="PANTHER" id="PTHR12131">
    <property type="entry name" value="ATP-DEPENDENT RNA AND DNA HELICASE"/>
    <property type="match status" value="1"/>
</dbReference>
<dbReference type="AlphaFoldDB" id="A0A0L7LQ15"/>
<evidence type="ECO:0000256" key="4">
    <source>
        <dbReference type="ARBA" id="ARBA00022840"/>
    </source>
</evidence>
<feature type="domain" description="Suv3 C-terminal" evidence="9">
    <location>
        <begin position="400"/>
        <end position="441"/>
    </location>
</feature>
<feature type="transmembrane region" description="Helical" evidence="7">
    <location>
        <begin position="673"/>
        <end position="705"/>
    </location>
</feature>
<dbReference type="Pfam" id="PF18114">
    <property type="entry name" value="Suv3_N"/>
    <property type="match status" value="1"/>
</dbReference>
<feature type="region of interest" description="Disordered" evidence="6">
    <location>
        <begin position="202"/>
        <end position="224"/>
    </location>
</feature>
<evidence type="ECO:0000256" key="5">
    <source>
        <dbReference type="ARBA" id="ARBA00047984"/>
    </source>
</evidence>
<dbReference type="Gene3D" id="1.10.1740.140">
    <property type="match status" value="1"/>
</dbReference>
<evidence type="ECO:0000259" key="8">
    <source>
        <dbReference type="Pfam" id="PF18114"/>
    </source>
</evidence>
<evidence type="ECO:0000256" key="2">
    <source>
        <dbReference type="ARBA" id="ARBA00022801"/>
    </source>
</evidence>
<keyword evidence="2" id="KW-0378">Hydrolase</keyword>
<dbReference type="EMBL" id="JTDY01000371">
    <property type="protein sequence ID" value="KOB77494.1"/>
    <property type="molecule type" value="Genomic_DNA"/>
</dbReference>
<proteinExistence type="predicted"/>
<dbReference type="SUPFAM" id="SSF52540">
    <property type="entry name" value="P-loop containing nucleoside triphosphate hydrolases"/>
    <property type="match status" value="1"/>
</dbReference>
<comment type="caution">
    <text evidence="10">The sequence shown here is derived from an EMBL/GenBank/DDBJ whole genome shotgun (WGS) entry which is preliminary data.</text>
</comment>
<dbReference type="PANTHER" id="PTHR12131:SF1">
    <property type="entry name" value="ATP-DEPENDENT RNA HELICASE SUPV3L1, MITOCHONDRIAL-RELATED"/>
    <property type="match status" value="1"/>
</dbReference>
<evidence type="ECO:0000256" key="6">
    <source>
        <dbReference type="SAM" id="MobiDB-lite"/>
    </source>
</evidence>
<evidence type="ECO:0000256" key="1">
    <source>
        <dbReference type="ARBA" id="ARBA00022741"/>
    </source>
</evidence>
<keyword evidence="7" id="KW-0812">Transmembrane</keyword>
<keyword evidence="7" id="KW-1133">Transmembrane helix</keyword>
<dbReference type="Gene3D" id="3.40.50.300">
    <property type="entry name" value="P-loop containing nucleotide triphosphate hydrolases"/>
    <property type="match status" value="1"/>
</dbReference>
<dbReference type="Gene3D" id="1.20.272.40">
    <property type="match status" value="1"/>
</dbReference>
<evidence type="ECO:0000256" key="7">
    <source>
        <dbReference type="SAM" id="Phobius"/>
    </source>
</evidence>
<accession>A0A0L7LQ15</accession>
<organism evidence="10 11">
    <name type="scientific">Operophtera brumata</name>
    <name type="common">Winter moth</name>
    <name type="synonym">Phalaena brumata</name>
    <dbReference type="NCBI Taxonomy" id="104452"/>
    <lineage>
        <taxon>Eukaryota</taxon>
        <taxon>Metazoa</taxon>
        <taxon>Ecdysozoa</taxon>
        <taxon>Arthropoda</taxon>
        <taxon>Hexapoda</taxon>
        <taxon>Insecta</taxon>
        <taxon>Pterygota</taxon>
        <taxon>Neoptera</taxon>
        <taxon>Endopterygota</taxon>
        <taxon>Lepidoptera</taxon>
        <taxon>Glossata</taxon>
        <taxon>Ditrysia</taxon>
        <taxon>Geometroidea</taxon>
        <taxon>Geometridae</taxon>
        <taxon>Larentiinae</taxon>
        <taxon>Operophtera</taxon>
    </lineage>
</organism>
<gene>
    <name evidence="10" type="ORF">OBRU01_03926</name>
</gene>
<keyword evidence="11" id="KW-1185">Reference proteome</keyword>
<dbReference type="Proteomes" id="UP000037510">
    <property type="component" value="Unassembled WGS sequence"/>
</dbReference>
<evidence type="ECO:0000313" key="11">
    <source>
        <dbReference type="Proteomes" id="UP000037510"/>
    </source>
</evidence>
<dbReference type="GO" id="GO:0000965">
    <property type="term" value="P:mitochondrial RNA 3'-end processing"/>
    <property type="evidence" value="ECO:0007669"/>
    <property type="project" value="TreeGrafter"/>
</dbReference>
<evidence type="ECO:0000313" key="10">
    <source>
        <dbReference type="EMBL" id="KOB77494.1"/>
    </source>
</evidence>
<protein>
    <submittedName>
        <fullName evidence="10">Putative ATP-dependent RNA and DNA helicase</fullName>
    </submittedName>
</protein>
<dbReference type="InterPro" id="IPR050699">
    <property type="entry name" value="RNA-DNA_Helicase"/>
</dbReference>
<keyword evidence="1" id="KW-0547">Nucleotide-binding</keyword>
<feature type="compositionally biased region" description="Polar residues" evidence="6">
    <location>
        <begin position="726"/>
        <end position="751"/>
    </location>
</feature>
<keyword evidence="3 10" id="KW-0347">Helicase</keyword>
<keyword evidence="4" id="KW-0067">ATP-binding</keyword>
<dbReference type="InterPro" id="IPR041082">
    <property type="entry name" value="Suv3_C_1"/>
</dbReference>
<feature type="compositionally biased region" description="Acidic residues" evidence="6">
    <location>
        <begin position="208"/>
        <end position="223"/>
    </location>
</feature>
<dbReference type="InterPro" id="IPR027417">
    <property type="entry name" value="P-loop_NTPase"/>
</dbReference>
<comment type="catalytic activity">
    <reaction evidence="5">
        <text>ATP + H2O = ADP + phosphate + H(+)</text>
        <dbReference type="Rhea" id="RHEA:13065"/>
        <dbReference type="ChEBI" id="CHEBI:15377"/>
        <dbReference type="ChEBI" id="CHEBI:15378"/>
        <dbReference type="ChEBI" id="CHEBI:30616"/>
        <dbReference type="ChEBI" id="CHEBI:43474"/>
        <dbReference type="ChEBI" id="CHEBI:456216"/>
        <dbReference type="EC" id="3.6.4.13"/>
    </reaction>
</comment>
<name>A0A0L7LQ15_OPEBR</name>
<dbReference type="GO" id="GO:0003724">
    <property type="term" value="F:RNA helicase activity"/>
    <property type="evidence" value="ECO:0007669"/>
    <property type="project" value="UniProtKB-EC"/>
</dbReference>
<feature type="region of interest" description="Disordered" evidence="6">
    <location>
        <begin position="716"/>
        <end position="770"/>
    </location>
</feature>
<reference evidence="10 11" key="1">
    <citation type="journal article" date="2015" name="Genome Biol. Evol.">
        <title>The genome of winter moth (Operophtera brumata) provides a genomic perspective on sexual dimorphism and phenology.</title>
        <authorList>
            <person name="Derks M.F."/>
            <person name="Smit S."/>
            <person name="Salis L."/>
            <person name="Schijlen E."/>
            <person name="Bossers A."/>
            <person name="Mateman C."/>
            <person name="Pijl A.S."/>
            <person name="de Ridder D."/>
            <person name="Groenen M.A."/>
            <person name="Visser M.E."/>
            <person name="Megens H.J."/>
        </authorList>
    </citation>
    <scope>NUCLEOTIDE SEQUENCE [LARGE SCALE GENOMIC DNA]</scope>
    <source>
        <strain evidence="10">WM2013NL</strain>
        <tissue evidence="10">Head and thorax</tissue>
    </source>
</reference>
<feature type="domain" description="Suv3 N-terminal" evidence="8">
    <location>
        <begin position="57"/>
        <end position="170"/>
    </location>
</feature>
<dbReference type="STRING" id="104452.A0A0L7LQ15"/>
<dbReference type="Pfam" id="PF18147">
    <property type="entry name" value="Suv3_C_1"/>
    <property type="match status" value="1"/>
</dbReference>
<evidence type="ECO:0000259" key="9">
    <source>
        <dbReference type="Pfam" id="PF18147"/>
    </source>
</evidence>
<dbReference type="GO" id="GO:0045025">
    <property type="term" value="C:mitochondrial degradosome"/>
    <property type="evidence" value="ECO:0007669"/>
    <property type="project" value="TreeGrafter"/>
</dbReference>
<dbReference type="GO" id="GO:0005524">
    <property type="term" value="F:ATP binding"/>
    <property type="evidence" value="ECO:0007669"/>
    <property type="project" value="UniProtKB-KW"/>
</dbReference>
<sequence>MYKGFTRILALYCSDKLQPSVYPFLRSNVICSRRSREGNIGYIFVRTKKHDRNPSALFVPVPVKPNPDDINIGEEFTGRLKKQDLLKILNRFYQKPEVRVLASENGLDDQLLHQAFLSFRRHCLEHDLPPDLHITISDILQGAGHVDDLFPYFLRHARLAFPHLDCLDDLKKISDLRTPANWFGTPCDLITGEERRHASLYSTLTSPEESDTDAETGTLDEGELTPSTHVRSYKRLTELRVEDSSLSSLDNVRPGDCIVCFNKNDIYSVSRAIEQRGHEVAVIYGSLPPGTKLAQANKSIRRIIFYSLIKPVINEDGDKEMDVISISQALQIAATLKTLLSKPPEPVSQAGLHPTAEQMELYAYHLPHASLSSLMDIFVHLCTVDDSLYFMCNTEGFKFIAEMIQHVPLPLRARYVFCCAPINNKLPFVCATFLKMVRQYSRNEPLTKSWLYRFADMFPDVKLVREMESELDAIIQQGIFQITRLLRNSEQVLQDPENVDPSFTRKGAKTMSNLTKGDEAKGKLSEMLVARYFIFVAFRVFQIKGVETMLALENEELKIQCKADSPMAYCGFIHPTGKRYSFSGSSLDAGQCSYITKATEADSGQWRCHIGRKGLIGLEIMQIINVRVVKQLAAIQKNITTVHGKSVTISCATVKGLTPIRYCRFEPPTGKPFSLYAMSTASATGITFGAIGIVAFLVVLGVVVWKKRRFLGSMPDEGNEHELQRLPTTPQRSRQGSMREQPRSRQGSIEQARSRQGLMEEQPRSPGSMYDESIKWQYGCRRPGVIEAVNTERYPATIEGLAIAYLSLVIMAILPIDKQCKLVSTSSQHYVNKRRRRRQE</sequence>
<keyword evidence="7" id="KW-0472">Membrane</keyword>
<dbReference type="Gene3D" id="1.20.58.1080">
    <property type="match status" value="1"/>
</dbReference>
<dbReference type="GO" id="GO:0016787">
    <property type="term" value="F:hydrolase activity"/>
    <property type="evidence" value="ECO:0007669"/>
    <property type="project" value="UniProtKB-KW"/>
</dbReference>
<evidence type="ECO:0000256" key="3">
    <source>
        <dbReference type="ARBA" id="ARBA00022806"/>
    </source>
</evidence>